<dbReference type="Gene3D" id="3.30.565.10">
    <property type="entry name" value="Histidine kinase-like ATPase, C-terminal domain"/>
    <property type="match status" value="1"/>
</dbReference>
<keyword evidence="7 8" id="KW-1133">Transmembrane helix</keyword>
<dbReference type="SMART" id="SM00388">
    <property type="entry name" value="HisKA"/>
    <property type="match status" value="1"/>
</dbReference>
<dbReference type="EMBL" id="BMKK01000002">
    <property type="protein sequence ID" value="GGD48270.1"/>
    <property type="molecule type" value="Genomic_DNA"/>
</dbReference>
<dbReference type="PANTHER" id="PTHR45436">
    <property type="entry name" value="SENSOR HISTIDINE KINASE YKOH"/>
    <property type="match status" value="1"/>
</dbReference>
<dbReference type="PROSITE" id="PS50109">
    <property type="entry name" value="HIS_KIN"/>
    <property type="match status" value="1"/>
</dbReference>
<feature type="domain" description="Histidine kinase" evidence="9">
    <location>
        <begin position="216"/>
        <end position="417"/>
    </location>
</feature>
<feature type="transmembrane region" description="Helical" evidence="8">
    <location>
        <begin position="12"/>
        <end position="30"/>
    </location>
</feature>
<dbReference type="InterPro" id="IPR050428">
    <property type="entry name" value="TCS_sensor_his_kinase"/>
</dbReference>
<dbReference type="AlphaFoldDB" id="A0A916YL19"/>
<keyword evidence="3" id="KW-0597">Phosphoprotein</keyword>
<evidence type="ECO:0000256" key="6">
    <source>
        <dbReference type="ARBA" id="ARBA00022777"/>
    </source>
</evidence>
<reference evidence="10" key="2">
    <citation type="submission" date="2020-09" db="EMBL/GenBank/DDBJ databases">
        <authorList>
            <person name="Sun Q."/>
            <person name="Zhou Y."/>
        </authorList>
    </citation>
    <scope>NUCLEOTIDE SEQUENCE</scope>
    <source>
        <strain evidence="10">CGMCC 1.15958</strain>
    </source>
</reference>
<dbReference type="PANTHER" id="PTHR45436:SF5">
    <property type="entry name" value="SENSOR HISTIDINE KINASE TRCS"/>
    <property type="match status" value="1"/>
</dbReference>
<dbReference type="Pfam" id="PF00512">
    <property type="entry name" value="HisKA"/>
    <property type="match status" value="1"/>
</dbReference>
<evidence type="ECO:0000256" key="3">
    <source>
        <dbReference type="ARBA" id="ARBA00022553"/>
    </source>
</evidence>
<dbReference type="Proteomes" id="UP000609064">
    <property type="component" value="Unassembled WGS sequence"/>
</dbReference>
<dbReference type="InterPro" id="IPR003594">
    <property type="entry name" value="HATPase_dom"/>
</dbReference>
<comment type="caution">
    <text evidence="10">The sequence shown here is derived from an EMBL/GenBank/DDBJ whole genome shotgun (WGS) entry which is preliminary data.</text>
</comment>
<comment type="catalytic activity">
    <reaction evidence="1">
        <text>ATP + protein L-histidine = ADP + protein N-phospho-L-histidine.</text>
        <dbReference type="EC" id="2.7.13.3"/>
    </reaction>
</comment>
<evidence type="ECO:0000256" key="8">
    <source>
        <dbReference type="SAM" id="Phobius"/>
    </source>
</evidence>
<dbReference type="InterPro" id="IPR036890">
    <property type="entry name" value="HATPase_C_sf"/>
</dbReference>
<dbReference type="SUPFAM" id="SSF55874">
    <property type="entry name" value="ATPase domain of HSP90 chaperone/DNA topoisomerase II/histidine kinase"/>
    <property type="match status" value="1"/>
</dbReference>
<dbReference type="CDD" id="cd00082">
    <property type="entry name" value="HisKA"/>
    <property type="match status" value="1"/>
</dbReference>
<dbReference type="GO" id="GO:0005886">
    <property type="term" value="C:plasma membrane"/>
    <property type="evidence" value="ECO:0007669"/>
    <property type="project" value="TreeGrafter"/>
</dbReference>
<evidence type="ECO:0000256" key="5">
    <source>
        <dbReference type="ARBA" id="ARBA00022692"/>
    </source>
</evidence>
<evidence type="ECO:0000256" key="4">
    <source>
        <dbReference type="ARBA" id="ARBA00022679"/>
    </source>
</evidence>
<dbReference type="RefSeq" id="WP_188764976.1">
    <property type="nucleotide sequence ID" value="NZ_BMKK01000002.1"/>
</dbReference>
<dbReference type="GO" id="GO:0000155">
    <property type="term" value="F:phosphorelay sensor kinase activity"/>
    <property type="evidence" value="ECO:0007669"/>
    <property type="project" value="InterPro"/>
</dbReference>
<protein>
    <recommendedName>
        <fullName evidence="2">histidine kinase</fullName>
        <ecNumber evidence="2">2.7.13.3</ecNumber>
    </recommendedName>
</protein>
<keyword evidence="11" id="KW-1185">Reference proteome</keyword>
<dbReference type="Pfam" id="PF02518">
    <property type="entry name" value="HATPase_c"/>
    <property type="match status" value="1"/>
</dbReference>
<dbReference type="EC" id="2.7.13.3" evidence="2"/>
<dbReference type="InterPro" id="IPR005467">
    <property type="entry name" value="His_kinase_dom"/>
</dbReference>
<dbReference type="SUPFAM" id="SSF47384">
    <property type="entry name" value="Homodimeric domain of signal transducing histidine kinase"/>
    <property type="match status" value="1"/>
</dbReference>
<gene>
    <name evidence="10" type="ORF">GCM10011514_10360</name>
</gene>
<keyword evidence="6" id="KW-0418">Kinase</keyword>
<dbReference type="SMART" id="SM00387">
    <property type="entry name" value="HATPase_c"/>
    <property type="match status" value="1"/>
</dbReference>
<dbReference type="InterPro" id="IPR003661">
    <property type="entry name" value="HisK_dim/P_dom"/>
</dbReference>
<evidence type="ECO:0000256" key="7">
    <source>
        <dbReference type="ARBA" id="ARBA00022989"/>
    </source>
</evidence>
<proteinExistence type="predicted"/>
<accession>A0A916YL19</accession>
<evidence type="ECO:0000256" key="2">
    <source>
        <dbReference type="ARBA" id="ARBA00012438"/>
    </source>
</evidence>
<name>A0A916YL19_9BACT</name>
<dbReference type="Gene3D" id="1.10.287.130">
    <property type="match status" value="1"/>
</dbReference>
<evidence type="ECO:0000313" key="11">
    <source>
        <dbReference type="Proteomes" id="UP000609064"/>
    </source>
</evidence>
<evidence type="ECO:0000313" key="10">
    <source>
        <dbReference type="EMBL" id="GGD48270.1"/>
    </source>
</evidence>
<reference evidence="10" key="1">
    <citation type="journal article" date="2014" name="Int. J. Syst. Evol. Microbiol.">
        <title>Complete genome sequence of Corynebacterium casei LMG S-19264T (=DSM 44701T), isolated from a smear-ripened cheese.</title>
        <authorList>
            <consortium name="US DOE Joint Genome Institute (JGI-PGF)"/>
            <person name="Walter F."/>
            <person name="Albersmeier A."/>
            <person name="Kalinowski J."/>
            <person name="Ruckert C."/>
        </authorList>
    </citation>
    <scope>NUCLEOTIDE SEQUENCE</scope>
    <source>
        <strain evidence="10">CGMCC 1.15958</strain>
    </source>
</reference>
<organism evidence="10 11">
    <name type="scientific">Emticicia aquatilis</name>
    <dbReference type="NCBI Taxonomy" id="1537369"/>
    <lineage>
        <taxon>Bacteria</taxon>
        <taxon>Pseudomonadati</taxon>
        <taxon>Bacteroidota</taxon>
        <taxon>Cytophagia</taxon>
        <taxon>Cytophagales</taxon>
        <taxon>Leadbetterellaceae</taxon>
        <taxon>Emticicia</taxon>
    </lineage>
</organism>
<sequence length="417" mass="47884">MKLINKATRSFLIACLMASIAGGVLCYFILKKILAEEDTERLYIQKNKLEDFVKTNGKLPENDLPFLDRFWVYPTKNYKPVELKDTVLRTNPHHDGLEIKQIAFCVKTADGYYQIKIRKALYESEDLIEALLAAFAGLMVLLVGMLLFANYRLSRSIWKPFYQSLDLLQTFKITQKEALVFEKSNILEFQTLQKNLFSLTEQVRREYQSLKSFTENASHEFQTPLAVIGSNLELLLQDNNLVESQMQQIASLIESLGKLSKLNQTLLLLTKIENRQFETAKSINLSEALFEKLNLLDVWIQHKNLVLESYISPNISIQINEYLLDVLLNNLLGNAIKYNLIGGKINIELNERNLIIKNTGNPLTMPTEQLFERFQKDSSASDSLGLGLALVKQICDTYSFRLSYVFENGWHILSVVF</sequence>
<evidence type="ECO:0000259" key="9">
    <source>
        <dbReference type="PROSITE" id="PS50109"/>
    </source>
</evidence>
<evidence type="ECO:0000256" key="1">
    <source>
        <dbReference type="ARBA" id="ARBA00000085"/>
    </source>
</evidence>
<keyword evidence="5 8" id="KW-0812">Transmembrane</keyword>
<keyword evidence="4" id="KW-0808">Transferase</keyword>
<keyword evidence="8" id="KW-0472">Membrane</keyword>
<dbReference type="InterPro" id="IPR036097">
    <property type="entry name" value="HisK_dim/P_sf"/>
</dbReference>
<feature type="transmembrane region" description="Helical" evidence="8">
    <location>
        <begin position="130"/>
        <end position="149"/>
    </location>
</feature>